<dbReference type="AlphaFoldDB" id="A0A2T7P5S3"/>
<name>A0A2T7P5S3_POMCA</name>
<feature type="compositionally biased region" description="Low complexity" evidence="6">
    <location>
        <begin position="393"/>
        <end position="411"/>
    </location>
</feature>
<dbReference type="EMBL" id="PZQS01000006">
    <property type="protein sequence ID" value="PVD28774.1"/>
    <property type="molecule type" value="Genomic_DNA"/>
</dbReference>
<dbReference type="SUPFAM" id="SSF57924">
    <property type="entry name" value="Inhibitor of apoptosis (IAP) repeat"/>
    <property type="match status" value="2"/>
</dbReference>
<protein>
    <recommendedName>
        <fullName evidence="7">RING-type domain-containing protein</fullName>
    </recommendedName>
</protein>
<evidence type="ECO:0000256" key="3">
    <source>
        <dbReference type="ARBA" id="ARBA00022771"/>
    </source>
</evidence>
<dbReference type="Gene3D" id="1.10.1170.10">
    <property type="entry name" value="Inhibitor Of Apoptosis Protein (2mihbC-IAP-1), Chain A"/>
    <property type="match status" value="2"/>
</dbReference>
<organism evidence="8 9">
    <name type="scientific">Pomacea canaliculata</name>
    <name type="common">Golden apple snail</name>
    <dbReference type="NCBI Taxonomy" id="400727"/>
    <lineage>
        <taxon>Eukaryota</taxon>
        <taxon>Metazoa</taxon>
        <taxon>Spiralia</taxon>
        <taxon>Lophotrochozoa</taxon>
        <taxon>Mollusca</taxon>
        <taxon>Gastropoda</taxon>
        <taxon>Caenogastropoda</taxon>
        <taxon>Architaenioglossa</taxon>
        <taxon>Ampullarioidea</taxon>
        <taxon>Ampullariidae</taxon>
        <taxon>Pomacea</taxon>
    </lineage>
</organism>
<dbReference type="GO" id="GO:0005737">
    <property type="term" value="C:cytoplasm"/>
    <property type="evidence" value="ECO:0007669"/>
    <property type="project" value="TreeGrafter"/>
</dbReference>
<dbReference type="PANTHER" id="PTHR10044">
    <property type="entry name" value="INHIBITOR OF APOPTOSIS"/>
    <property type="match status" value="1"/>
</dbReference>
<keyword evidence="3 5" id="KW-0863">Zinc-finger</keyword>
<dbReference type="Pfam" id="PF00653">
    <property type="entry name" value="BIR"/>
    <property type="match status" value="2"/>
</dbReference>
<comment type="similarity">
    <text evidence="1">Belongs to the IAP family.</text>
</comment>
<evidence type="ECO:0000313" key="9">
    <source>
        <dbReference type="Proteomes" id="UP000245119"/>
    </source>
</evidence>
<dbReference type="InterPro" id="IPR001841">
    <property type="entry name" value="Znf_RING"/>
</dbReference>
<feature type="region of interest" description="Disordered" evidence="6">
    <location>
        <begin position="330"/>
        <end position="412"/>
    </location>
</feature>
<dbReference type="GO" id="GO:0005634">
    <property type="term" value="C:nucleus"/>
    <property type="evidence" value="ECO:0007669"/>
    <property type="project" value="TreeGrafter"/>
</dbReference>
<accession>A0A2T7P5S3</accession>
<dbReference type="Gene3D" id="3.30.40.10">
    <property type="entry name" value="Zinc/RING finger domain, C3HC4 (zinc finger)"/>
    <property type="match status" value="1"/>
</dbReference>
<dbReference type="PANTHER" id="PTHR10044:SF139">
    <property type="entry name" value="DEATH-ASSOCIATED INHIBITOR OF APOPTOSIS 2"/>
    <property type="match status" value="1"/>
</dbReference>
<feature type="compositionally biased region" description="Polar residues" evidence="6">
    <location>
        <begin position="350"/>
        <end position="392"/>
    </location>
</feature>
<feature type="domain" description="RING-type" evidence="7">
    <location>
        <begin position="504"/>
        <end position="539"/>
    </location>
</feature>
<keyword evidence="2" id="KW-0479">Metal-binding</keyword>
<evidence type="ECO:0000256" key="4">
    <source>
        <dbReference type="ARBA" id="ARBA00022833"/>
    </source>
</evidence>
<keyword evidence="4" id="KW-0862">Zinc</keyword>
<evidence type="ECO:0000256" key="5">
    <source>
        <dbReference type="PROSITE-ProRule" id="PRU00175"/>
    </source>
</evidence>
<dbReference type="FunFam" id="1.10.1170.10:FF:000002">
    <property type="entry name" value="Baculoviral IAP repeat containing 7"/>
    <property type="match status" value="1"/>
</dbReference>
<dbReference type="CDD" id="cd00022">
    <property type="entry name" value="BIR"/>
    <property type="match status" value="1"/>
</dbReference>
<dbReference type="InterPro" id="IPR001370">
    <property type="entry name" value="BIR_rpt"/>
</dbReference>
<dbReference type="InterPro" id="IPR050784">
    <property type="entry name" value="IAP"/>
</dbReference>
<evidence type="ECO:0000256" key="6">
    <source>
        <dbReference type="SAM" id="MobiDB-lite"/>
    </source>
</evidence>
<dbReference type="SMART" id="SM00238">
    <property type="entry name" value="BIR"/>
    <property type="match status" value="2"/>
</dbReference>
<evidence type="ECO:0000256" key="1">
    <source>
        <dbReference type="ARBA" id="ARBA00006672"/>
    </source>
</evidence>
<gene>
    <name evidence="8" type="ORF">C0Q70_11369</name>
</gene>
<reference evidence="8 9" key="1">
    <citation type="submission" date="2018-04" db="EMBL/GenBank/DDBJ databases">
        <title>The genome of golden apple snail Pomacea canaliculata provides insight into stress tolerance and invasive adaptation.</title>
        <authorList>
            <person name="Liu C."/>
            <person name="Liu B."/>
            <person name="Ren Y."/>
            <person name="Zhang Y."/>
            <person name="Wang H."/>
            <person name="Li S."/>
            <person name="Jiang F."/>
            <person name="Yin L."/>
            <person name="Zhang G."/>
            <person name="Qian W."/>
            <person name="Fan W."/>
        </authorList>
    </citation>
    <scope>NUCLEOTIDE SEQUENCE [LARGE SCALE GENOMIC DNA]</scope>
    <source>
        <strain evidence="8">SZHN2017</strain>
        <tissue evidence="8">Muscle</tissue>
    </source>
</reference>
<dbReference type="PROSITE" id="PS50143">
    <property type="entry name" value="BIR_REPEAT_2"/>
    <property type="match status" value="2"/>
</dbReference>
<evidence type="ECO:0000256" key="2">
    <source>
        <dbReference type="ARBA" id="ARBA00022723"/>
    </source>
</evidence>
<dbReference type="PROSITE" id="PS50089">
    <property type="entry name" value="ZF_RING_2"/>
    <property type="match status" value="1"/>
</dbReference>
<sequence>MTSELGRLGTLASLPSSCTAYRIPLAKAGFYYDVNNTSRNPDNQHELVCFSCNVTCSRWDTGESPAEIHRRLSPDCAHVKTLFPNSSGTFSSMSSGIGSSISSSYNSDVASEQSNSSLSPASSTSGSFHANSISSQSTVLAAGYDSSDLTTDCAAIAPSSHLPGTSVTQSSVTTMSNGHGGYLDDRPTMSMDIAVYPQFSTSQSRLATFRSWPPTHFFDPRTLVSLGFFYAGYADCIRCFYCGVGLKSWEPGDDVTEEHIRWRPHCGFTLATRGRRFVENVLARIQVSTYLSLYKYEYNVRYSQGDIHRCHYRLHSFEILCLPSAESSGTEVVDSGPGRQEPSPPERNRLTSQASKSSPSYVSNASKSSPTRASRSPTHATDSTVTSPTQTNSAIVSSSSSSGAAESEAVSQPSVIFEKIREMGFPKDLVDLVLEEIEATGLPDVNMSVLVDRIVEMQQTSESDSRAGRPDIQTDGEDAYISEEVKRIRRLREENARLKARRLCRTCKTSMVGMIFLPCGHVVSCTECGAKTRHCTLCNELIRATANVFLC</sequence>
<dbReference type="GO" id="GO:0051726">
    <property type="term" value="P:regulation of cell cycle"/>
    <property type="evidence" value="ECO:0007669"/>
    <property type="project" value="TreeGrafter"/>
</dbReference>
<comment type="caution">
    <text evidence="8">The sequence shown here is derived from an EMBL/GenBank/DDBJ whole genome shotgun (WGS) entry which is preliminary data.</text>
</comment>
<dbReference type="GO" id="GO:0008270">
    <property type="term" value="F:zinc ion binding"/>
    <property type="evidence" value="ECO:0007669"/>
    <property type="project" value="UniProtKB-KW"/>
</dbReference>
<dbReference type="Pfam" id="PF13920">
    <property type="entry name" value="zf-C3HC4_3"/>
    <property type="match status" value="1"/>
</dbReference>
<dbReference type="OrthoDB" id="4034597at2759"/>
<evidence type="ECO:0000313" key="8">
    <source>
        <dbReference type="EMBL" id="PVD28774.1"/>
    </source>
</evidence>
<dbReference type="Proteomes" id="UP000245119">
    <property type="component" value="Linkage Group LG6"/>
</dbReference>
<proteinExistence type="inferred from homology"/>
<keyword evidence="9" id="KW-1185">Reference proteome</keyword>
<dbReference type="STRING" id="400727.A0A2T7P5S3"/>
<dbReference type="InterPro" id="IPR013083">
    <property type="entry name" value="Znf_RING/FYVE/PHD"/>
</dbReference>
<evidence type="ECO:0000259" key="7">
    <source>
        <dbReference type="PROSITE" id="PS50089"/>
    </source>
</evidence>